<evidence type="ECO:0000313" key="2">
    <source>
        <dbReference type="Proteomes" id="UP000830768"/>
    </source>
</evidence>
<evidence type="ECO:0000313" key="1">
    <source>
        <dbReference type="EMBL" id="UPK91724.1"/>
    </source>
</evidence>
<name>A0ACD3YRZ2_FUSSC</name>
<organism evidence="1 2">
    <name type="scientific">Fusarium solani subsp. cucurbitae</name>
    <name type="common">Neocosmosporum cucurbitae</name>
    <dbReference type="NCBI Taxonomy" id="2747967"/>
    <lineage>
        <taxon>Eukaryota</taxon>
        <taxon>Fungi</taxon>
        <taxon>Dikarya</taxon>
        <taxon>Ascomycota</taxon>
        <taxon>Pezizomycotina</taxon>
        <taxon>Sordariomycetes</taxon>
        <taxon>Hypocreomycetidae</taxon>
        <taxon>Hypocreales</taxon>
        <taxon>Nectriaceae</taxon>
        <taxon>Fusarium</taxon>
        <taxon>Fusarium solani species complex</taxon>
    </lineage>
</organism>
<protein>
    <submittedName>
        <fullName evidence="1">Uncharacterized protein</fullName>
    </submittedName>
</protein>
<sequence>MGAIDSLAAEFSGQMEQGFGTAAVHVGSEIDQSSGAVIAPITLSTTYAQSRANHPIGRHKYTRTSNPNRENIEKAIASLEKAKHALAFSSGTAATAVLLQTLGHGSHVISLADVYGGTYRYFTMVAAAHGVEVTFAKDIERDLESLVVPGKTKMVWIETPSNPTLSLVDIEKVASMTRKHRLELVVDNTFLSPYIQNPLQHGADIVVHSVTKYISGHSDVMMGVAVFNRDDIKQQLGFLQFAIGAVPSPFDCWLAHRGLKTLHLRVREATRNATAIAQALSECPYVLDVRYPGSDSHPQRAVALKQQRDGLGGGMLSFRIKGGQEAADKFCQYTKYFALAESLGGVESLCEVPSIMSHAGIPKVEREAVGVFDDMVRLSCGVEEADDLHKDVMQAIERAVGHSSDT</sequence>
<dbReference type="Proteomes" id="UP000830768">
    <property type="component" value="Chromosome 2"/>
</dbReference>
<proteinExistence type="predicted"/>
<reference evidence="1" key="1">
    <citation type="submission" date="2021-11" db="EMBL/GenBank/DDBJ databases">
        <title>Fusarium solani-melongenae Genome sequencing and assembly.</title>
        <authorList>
            <person name="Xie S."/>
            <person name="Huang L."/>
            <person name="Zhang X."/>
        </authorList>
    </citation>
    <scope>NUCLEOTIDE SEQUENCE</scope>
    <source>
        <strain evidence="1">CRI 24-3</strain>
    </source>
</reference>
<dbReference type="EMBL" id="CP090031">
    <property type="protein sequence ID" value="UPK91724.1"/>
    <property type="molecule type" value="Genomic_DNA"/>
</dbReference>
<accession>A0ACD3YRZ2</accession>
<keyword evidence="2" id="KW-1185">Reference proteome</keyword>
<gene>
    <name evidence="1" type="ORF">LCI18_002659</name>
</gene>